<protein>
    <recommendedName>
        <fullName evidence="4">DUF3040 domain-containing protein</fullName>
    </recommendedName>
</protein>
<proteinExistence type="predicted"/>
<feature type="transmembrane region" description="Helical" evidence="1">
    <location>
        <begin position="55"/>
        <end position="78"/>
    </location>
</feature>
<dbReference type="EMBL" id="JBHLTG010000007">
    <property type="protein sequence ID" value="MFC0681220.1"/>
    <property type="molecule type" value="Genomic_DNA"/>
</dbReference>
<comment type="caution">
    <text evidence="2">The sequence shown here is derived from an EMBL/GenBank/DDBJ whole genome shotgun (WGS) entry which is preliminary data.</text>
</comment>
<evidence type="ECO:0000256" key="1">
    <source>
        <dbReference type="SAM" id="Phobius"/>
    </source>
</evidence>
<organism evidence="2 3">
    <name type="scientific">Lysobacter korlensis</name>
    <dbReference type="NCBI Taxonomy" id="553636"/>
    <lineage>
        <taxon>Bacteria</taxon>
        <taxon>Pseudomonadati</taxon>
        <taxon>Pseudomonadota</taxon>
        <taxon>Gammaproteobacteria</taxon>
        <taxon>Lysobacterales</taxon>
        <taxon>Lysobacteraceae</taxon>
        <taxon>Lysobacter</taxon>
    </lineage>
</organism>
<evidence type="ECO:0000313" key="2">
    <source>
        <dbReference type="EMBL" id="MFC0681220.1"/>
    </source>
</evidence>
<keyword evidence="1" id="KW-1133">Transmembrane helix</keyword>
<gene>
    <name evidence="2" type="ORF">ACFFGH_25605</name>
</gene>
<sequence length="83" mass="9097">MTLAEAQAIEEREGRGELDLSDPEIAAMVGQAHQRIQRDLMWGGGPGEPGRRRTWFVVLAILVFALVTAAALLIPLMINITSR</sequence>
<evidence type="ECO:0000313" key="3">
    <source>
        <dbReference type="Proteomes" id="UP001589896"/>
    </source>
</evidence>
<keyword evidence="1" id="KW-0812">Transmembrane</keyword>
<reference evidence="2 3" key="1">
    <citation type="submission" date="2024-09" db="EMBL/GenBank/DDBJ databases">
        <authorList>
            <person name="Sun Q."/>
            <person name="Mori K."/>
        </authorList>
    </citation>
    <scope>NUCLEOTIDE SEQUENCE [LARGE SCALE GENOMIC DNA]</scope>
    <source>
        <strain evidence="2 3">KCTC 23076</strain>
    </source>
</reference>
<name>A0ABV6RW64_9GAMM</name>
<dbReference type="Proteomes" id="UP001589896">
    <property type="component" value="Unassembled WGS sequence"/>
</dbReference>
<keyword evidence="3" id="KW-1185">Reference proteome</keyword>
<evidence type="ECO:0008006" key="4">
    <source>
        <dbReference type="Google" id="ProtNLM"/>
    </source>
</evidence>
<accession>A0ABV6RW64</accession>
<dbReference type="RefSeq" id="WP_386673635.1">
    <property type="nucleotide sequence ID" value="NZ_JBHLTG010000007.1"/>
</dbReference>
<keyword evidence="1" id="KW-0472">Membrane</keyword>